<dbReference type="EMBL" id="KN832971">
    <property type="protein sequence ID" value="KIM91641.1"/>
    <property type="molecule type" value="Genomic_DNA"/>
</dbReference>
<accession>A0A0C3GMA8</accession>
<evidence type="ECO:0000313" key="2">
    <source>
        <dbReference type="Proteomes" id="UP000054166"/>
    </source>
</evidence>
<evidence type="ECO:0000313" key="1">
    <source>
        <dbReference type="EMBL" id="KIM91641.1"/>
    </source>
</evidence>
<dbReference type="OrthoDB" id="428577at2759"/>
<evidence type="ECO:0008006" key="3">
    <source>
        <dbReference type="Google" id="ProtNLM"/>
    </source>
</evidence>
<reference evidence="1 2" key="1">
    <citation type="submission" date="2014-04" db="EMBL/GenBank/DDBJ databases">
        <authorList>
            <consortium name="DOE Joint Genome Institute"/>
            <person name="Kuo A."/>
            <person name="Tarkka M."/>
            <person name="Buscot F."/>
            <person name="Kohler A."/>
            <person name="Nagy L.G."/>
            <person name="Floudas D."/>
            <person name="Copeland A."/>
            <person name="Barry K.W."/>
            <person name="Cichocki N."/>
            <person name="Veneault-Fourrey C."/>
            <person name="LaButti K."/>
            <person name="Lindquist E.A."/>
            <person name="Lipzen A."/>
            <person name="Lundell T."/>
            <person name="Morin E."/>
            <person name="Murat C."/>
            <person name="Sun H."/>
            <person name="Tunlid A."/>
            <person name="Henrissat B."/>
            <person name="Grigoriev I.V."/>
            <person name="Hibbett D.S."/>
            <person name="Martin F."/>
            <person name="Nordberg H.P."/>
            <person name="Cantor M.N."/>
            <person name="Hua S.X."/>
        </authorList>
    </citation>
    <scope>NUCLEOTIDE SEQUENCE [LARGE SCALE GENOMIC DNA]</scope>
    <source>
        <strain evidence="1 2">F 1598</strain>
    </source>
</reference>
<gene>
    <name evidence="1" type="ORF">PILCRDRAFT_135549</name>
</gene>
<reference evidence="2" key="2">
    <citation type="submission" date="2015-01" db="EMBL/GenBank/DDBJ databases">
        <title>Evolutionary Origins and Diversification of the Mycorrhizal Mutualists.</title>
        <authorList>
            <consortium name="DOE Joint Genome Institute"/>
            <consortium name="Mycorrhizal Genomics Consortium"/>
            <person name="Kohler A."/>
            <person name="Kuo A."/>
            <person name="Nagy L.G."/>
            <person name="Floudas D."/>
            <person name="Copeland A."/>
            <person name="Barry K.W."/>
            <person name="Cichocki N."/>
            <person name="Veneault-Fourrey C."/>
            <person name="LaButti K."/>
            <person name="Lindquist E.A."/>
            <person name="Lipzen A."/>
            <person name="Lundell T."/>
            <person name="Morin E."/>
            <person name="Murat C."/>
            <person name="Riley R."/>
            <person name="Ohm R."/>
            <person name="Sun H."/>
            <person name="Tunlid A."/>
            <person name="Henrissat B."/>
            <person name="Grigoriev I.V."/>
            <person name="Hibbett D.S."/>
            <person name="Martin F."/>
        </authorList>
    </citation>
    <scope>NUCLEOTIDE SEQUENCE [LARGE SCALE GENOMIC DNA]</scope>
    <source>
        <strain evidence="2">F 1598</strain>
    </source>
</reference>
<dbReference type="AlphaFoldDB" id="A0A0C3GMA8"/>
<dbReference type="Proteomes" id="UP000054166">
    <property type="component" value="Unassembled WGS sequence"/>
</dbReference>
<sequence>MQGVSGPLKGEGNSANQRTRYLRCWIICQSYRRNLEREDTIGRCGIKDGDHVDFHQSQLGGKPVIYVYSPIDVQASVKLLPIPEWRFSTVYPFTHTTIIMENVSNRMFRPIKMGV</sequence>
<proteinExistence type="predicted"/>
<keyword evidence="2" id="KW-1185">Reference proteome</keyword>
<name>A0A0C3GMA8_PILCF</name>
<protein>
    <recommendedName>
        <fullName evidence="3">Ubiquitin-like domain-containing protein</fullName>
    </recommendedName>
</protein>
<dbReference type="InParanoid" id="A0A0C3GMA8"/>
<dbReference type="HOGENOM" id="CLU_2109895_0_0_1"/>
<organism evidence="1 2">
    <name type="scientific">Piloderma croceum (strain F 1598)</name>
    <dbReference type="NCBI Taxonomy" id="765440"/>
    <lineage>
        <taxon>Eukaryota</taxon>
        <taxon>Fungi</taxon>
        <taxon>Dikarya</taxon>
        <taxon>Basidiomycota</taxon>
        <taxon>Agaricomycotina</taxon>
        <taxon>Agaricomycetes</taxon>
        <taxon>Agaricomycetidae</taxon>
        <taxon>Atheliales</taxon>
        <taxon>Atheliaceae</taxon>
        <taxon>Piloderma</taxon>
    </lineage>
</organism>